<feature type="compositionally biased region" description="Pro residues" evidence="1">
    <location>
        <begin position="53"/>
        <end position="75"/>
    </location>
</feature>
<evidence type="ECO:0000256" key="1">
    <source>
        <dbReference type="SAM" id="MobiDB-lite"/>
    </source>
</evidence>
<accession>A0ABT8ES43</accession>
<feature type="region of interest" description="Disordered" evidence="1">
    <location>
        <begin position="24"/>
        <end position="81"/>
    </location>
</feature>
<dbReference type="EMBL" id="JAUHJR010000002">
    <property type="protein sequence ID" value="MDN4160914.1"/>
    <property type="molecule type" value="Genomic_DNA"/>
</dbReference>
<gene>
    <name evidence="4" type="ORF">QWY29_06065</name>
</gene>
<sequence>MPRPRLPACAATVLAGVVVATVAGCGGSTGEADGPVPATPTTTATASATASPSPAPEPSQEPSPSPEPGTVPPPWLGTRVLPKTTTGYAAPRATPRELRQRRFTLPDTVRGLPGDGYASKVVSPPPADVLARSTWEPGCPVAAEDLAWLRVTFRGFEGGRHTGELLVARSAADDLARVFADLWDAGFPLEQMTITPRAALDAPPTGDGNGTGAFVCRAVTGGTSYSQHAYGLAIDVNPFQNPYVRELAGGRTVLPELAPSYLDRDDVRPGMITADGLVVRAFARIGWAWGGDYRSLKDFQHFSATGG</sequence>
<dbReference type="Proteomes" id="UP001168537">
    <property type="component" value="Unassembled WGS sequence"/>
</dbReference>
<dbReference type="Gene3D" id="3.30.1380.10">
    <property type="match status" value="1"/>
</dbReference>
<name>A0ABT8ES43_9ACTN</name>
<dbReference type="RefSeq" id="WP_300959800.1">
    <property type="nucleotide sequence ID" value="NZ_JAUHJR010000002.1"/>
</dbReference>
<evidence type="ECO:0000313" key="5">
    <source>
        <dbReference type="Proteomes" id="UP001168537"/>
    </source>
</evidence>
<keyword evidence="5" id="KW-1185">Reference proteome</keyword>
<feature type="domain" description="Peptidase M15C" evidence="3">
    <location>
        <begin position="221"/>
        <end position="303"/>
    </location>
</feature>
<dbReference type="PROSITE" id="PS51257">
    <property type="entry name" value="PROKAR_LIPOPROTEIN"/>
    <property type="match status" value="1"/>
</dbReference>
<keyword evidence="2" id="KW-0732">Signal</keyword>
<feature type="chain" id="PRO_5046587880" evidence="2">
    <location>
        <begin position="21"/>
        <end position="307"/>
    </location>
</feature>
<protein>
    <submittedName>
        <fullName evidence="4">M15 family metallopeptidase</fullName>
    </submittedName>
</protein>
<dbReference type="Pfam" id="PF13539">
    <property type="entry name" value="Peptidase_M15_4"/>
    <property type="match status" value="1"/>
</dbReference>
<comment type="caution">
    <text evidence="4">The sequence shown here is derived from an EMBL/GenBank/DDBJ whole genome shotgun (WGS) entry which is preliminary data.</text>
</comment>
<evidence type="ECO:0000313" key="4">
    <source>
        <dbReference type="EMBL" id="MDN4160914.1"/>
    </source>
</evidence>
<proteinExistence type="predicted"/>
<dbReference type="InterPro" id="IPR009045">
    <property type="entry name" value="Zn_M74/Hedgehog-like"/>
</dbReference>
<reference evidence="4" key="1">
    <citation type="submission" date="2023-06" db="EMBL/GenBank/DDBJ databases">
        <title>Draft genome sequence of Nocardioides sp. SOB72.</title>
        <authorList>
            <person name="Zhang G."/>
        </authorList>
    </citation>
    <scope>NUCLEOTIDE SEQUENCE</scope>
    <source>
        <strain evidence="4">SOB72</strain>
    </source>
</reference>
<evidence type="ECO:0000256" key="2">
    <source>
        <dbReference type="SAM" id="SignalP"/>
    </source>
</evidence>
<feature type="compositionally biased region" description="Low complexity" evidence="1">
    <location>
        <begin position="39"/>
        <end position="52"/>
    </location>
</feature>
<organism evidence="4 5">
    <name type="scientific">Nocardioides abyssi</name>
    <dbReference type="NCBI Taxonomy" id="3058370"/>
    <lineage>
        <taxon>Bacteria</taxon>
        <taxon>Bacillati</taxon>
        <taxon>Actinomycetota</taxon>
        <taxon>Actinomycetes</taxon>
        <taxon>Propionibacteriales</taxon>
        <taxon>Nocardioidaceae</taxon>
        <taxon>Nocardioides</taxon>
    </lineage>
</organism>
<dbReference type="InterPro" id="IPR039561">
    <property type="entry name" value="Peptidase_M15C"/>
</dbReference>
<dbReference type="SUPFAM" id="SSF55166">
    <property type="entry name" value="Hedgehog/DD-peptidase"/>
    <property type="match status" value="1"/>
</dbReference>
<evidence type="ECO:0000259" key="3">
    <source>
        <dbReference type="Pfam" id="PF13539"/>
    </source>
</evidence>
<feature type="signal peptide" evidence="2">
    <location>
        <begin position="1"/>
        <end position="20"/>
    </location>
</feature>